<evidence type="ECO:0000313" key="3">
    <source>
        <dbReference type="EMBL" id="KAJ2866389.1"/>
    </source>
</evidence>
<dbReference type="AlphaFoldDB" id="A0A9W8INK5"/>
<feature type="region of interest" description="Disordered" evidence="2">
    <location>
        <begin position="180"/>
        <end position="202"/>
    </location>
</feature>
<proteinExistence type="predicted"/>
<gene>
    <name evidence="3" type="ORF">GGH94_001580</name>
</gene>
<organism evidence="3 4">
    <name type="scientific">Coemansia aciculifera</name>
    <dbReference type="NCBI Taxonomy" id="417176"/>
    <lineage>
        <taxon>Eukaryota</taxon>
        <taxon>Fungi</taxon>
        <taxon>Fungi incertae sedis</taxon>
        <taxon>Zoopagomycota</taxon>
        <taxon>Kickxellomycotina</taxon>
        <taxon>Kickxellomycetes</taxon>
        <taxon>Kickxellales</taxon>
        <taxon>Kickxellaceae</taxon>
        <taxon>Coemansia</taxon>
    </lineage>
</organism>
<feature type="region of interest" description="Disordered" evidence="2">
    <location>
        <begin position="121"/>
        <end position="164"/>
    </location>
</feature>
<feature type="coiled-coil region" evidence="1">
    <location>
        <begin position="60"/>
        <end position="103"/>
    </location>
</feature>
<feature type="compositionally biased region" description="Low complexity" evidence="2">
    <location>
        <begin position="187"/>
        <end position="196"/>
    </location>
</feature>
<evidence type="ECO:0000256" key="2">
    <source>
        <dbReference type="SAM" id="MobiDB-lite"/>
    </source>
</evidence>
<keyword evidence="4" id="KW-1185">Reference proteome</keyword>
<feature type="region of interest" description="Disordered" evidence="2">
    <location>
        <begin position="1"/>
        <end position="32"/>
    </location>
</feature>
<feature type="compositionally biased region" description="Low complexity" evidence="2">
    <location>
        <begin position="150"/>
        <end position="164"/>
    </location>
</feature>
<comment type="caution">
    <text evidence="3">The sequence shown here is derived from an EMBL/GenBank/DDBJ whole genome shotgun (WGS) entry which is preliminary data.</text>
</comment>
<accession>A0A9W8INK5</accession>
<name>A0A9W8INK5_9FUNG</name>
<keyword evidence="1" id="KW-0175">Coiled coil</keyword>
<dbReference type="EMBL" id="JANBUY010000039">
    <property type="protein sequence ID" value="KAJ2866389.1"/>
    <property type="molecule type" value="Genomic_DNA"/>
</dbReference>
<feature type="compositionally biased region" description="Polar residues" evidence="2">
    <location>
        <begin position="1"/>
        <end position="10"/>
    </location>
</feature>
<protein>
    <submittedName>
        <fullName evidence="3">Uncharacterized protein</fullName>
    </submittedName>
</protein>
<reference evidence="3" key="1">
    <citation type="submission" date="2022-07" db="EMBL/GenBank/DDBJ databases">
        <title>Phylogenomic reconstructions and comparative analyses of Kickxellomycotina fungi.</title>
        <authorList>
            <person name="Reynolds N.K."/>
            <person name="Stajich J.E."/>
            <person name="Barry K."/>
            <person name="Grigoriev I.V."/>
            <person name="Crous P."/>
            <person name="Smith M.E."/>
        </authorList>
    </citation>
    <scope>NUCLEOTIDE SEQUENCE</scope>
    <source>
        <strain evidence="3">RSA 476</strain>
    </source>
</reference>
<feature type="region of interest" description="Disordered" evidence="2">
    <location>
        <begin position="215"/>
        <end position="238"/>
    </location>
</feature>
<evidence type="ECO:0000256" key="1">
    <source>
        <dbReference type="SAM" id="Coils"/>
    </source>
</evidence>
<dbReference type="Proteomes" id="UP001140074">
    <property type="component" value="Unassembled WGS sequence"/>
</dbReference>
<sequence>MSGPGSSPDTQHVELGPSNPFYDTLTHNNSSSQALSSSSFEFVWAPPTPDPGYWENVARARDIRRSVAQMKAQLSQARHDADIQRLSADIRASERRLMKHVDRHILSYDDVVEAMPGDHYSRALGTVSPPTSPSLAPDRPLPPTPTPHFASGALPPTPPTAGAGAAALGSQAFINSYKKGPDCQPLASEAPAESSSGTRKPAWASLFGSKSVRLAGTAPPADRVGLPSPVSPRHLHAA</sequence>
<evidence type="ECO:0000313" key="4">
    <source>
        <dbReference type="Proteomes" id="UP001140074"/>
    </source>
</evidence>